<feature type="region of interest" description="Disordered" evidence="1">
    <location>
        <begin position="90"/>
        <end position="159"/>
    </location>
</feature>
<reference evidence="3 4" key="1">
    <citation type="journal article" date="2016" name="Nat. Commun.">
        <title>Thousands of microbial genomes shed light on interconnected biogeochemical processes in an aquifer system.</title>
        <authorList>
            <person name="Anantharaman K."/>
            <person name="Brown C.T."/>
            <person name="Hug L.A."/>
            <person name="Sharon I."/>
            <person name="Castelle C.J."/>
            <person name="Probst A.J."/>
            <person name="Thomas B.C."/>
            <person name="Singh A."/>
            <person name="Wilkins M.J."/>
            <person name="Karaoz U."/>
            <person name="Brodie E.L."/>
            <person name="Williams K.H."/>
            <person name="Hubbard S.S."/>
            <person name="Banfield J.F."/>
        </authorList>
    </citation>
    <scope>NUCLEOTIDE SEQUENCE [LARGE SCALE GENOMIC DNA]</scope>
</reference>
<keyword evidence="2" id="KW-0812">Transmembrane</keyword>
<feature type="transmembrane region" description="Helical" evidence="2">
    <location>
        <begin position="12"/>
        <end position="33"/>
    </location>
</feature>
<feature type="compositionally biased region" description="Polar residues" evidence="1">
    <location>
        <begin position="90"/>
        <end position="116"/>
    </location>
</feature>
<feature type="compositionally biased region" description="Polar residues" evidence="1">
    <location>
        <begin position="149"/>
        <end position="159"/>
    </location>
</feature>
<name>A0A1G1YIP7_9BACT</name>
<evidence type="ECO:0000313" key="4">
    <source>
        <dbReference type="Proteomes" id="UP000177310"/>
    </source>
</evidence>
<protein>
    <submittedName>
        <fullName evidence="3">Uncharacterized protein</fullName>
    </submittedName>
</protein>
<evidence type="ECO:0000256" key="2">
    <source>
        <dbReference type="SAM" id="Phobius"/>
    </source>
</evidence>
<comment type="caution">
    <text evidence="3">The sequence shown here is derived from an EMBL/GenBank/DDBJ whole genome shotgun (WGS) entry which is preliminary data.</text>
</comment>
<gene>
    <name evidence="3" type="ORF">A3J59_04365</name>
</gene>
<proteinExistence type="predicted"/>
<dbReference type="AlphaFoldDB" id="A0A1G1YIP7"/>
<organism evidence="3 4">
    <name type="scientific">Candidatus Buchananbacteria bacterium RIFCSPHIGHO2_02_FULL_56_16</name>
    <dbReference type="NCBI Taxonomy" id="1797542"/>
    <lineage>
        <taxon>Bacteria</taxon>
        <taxon>Candidatus Buchananiibacteriota</taxon>
    </lineage>
</organism>
<keyword evidence="2" id="KW-1133">Transmembrane helix</keyword>
<evidence type="ECO:0000256" key="1">
    <source>
        <dbReference type="SAM" id="MobiDB-lite"/>
    </source>
</evidence>
<dbReference type="EMBL" id="MHIL01000007">
    <property type="protein sequence ID" value="OGY52215.1"/>
    <property type="molecule type" value="Genomic_DNA"/>
</dbReference>
<dbReference type="Proteomes" id="UP000177310">
    <property type="component" value="Unassembled WGS sequence"/>
</dbReference>
<feature type="transmembrane region" description="Helical" evidence="2">
    <location>
        <begin position="54"/>
        <end position="79"/>
    </location>
</feature>
<keyword evidence="2" id="KW-0472">Membrane</keyword>
<evidence type="ECO:0000313" key="3">
    <source>
        <dbReference type="EMBL" id="OGY52215.1"/>
    </source>
</evidence>
<accession>A0A1G1YIP7</accession>
<sequence length="159" mass="17945">MIGMGTNVYGVLFGAAVLIFAILIMVVLVRLWSRYYREAEQALKKKEFVPAPNVAGPIIVTVLAVTSFIVITTLAWNFLQTLTTNMSTYQSPDEVTEQEAVQESQLPPPEQLNQTRQEQKERAQVQPHRQALSDYDAAMEREAQKIKQRNQAPQPTAQQ</sequence>